<comment type="caution">
    <text evidence="8">The sequence shown here is derived from an EMBL/GenBank/DDBJ whole genome shotgun (WGS) entry which is preliminary data.</text>
</comment>
<evidence type="ECO:0000313" key="8">
    <source>
        <dbReference type="EMBL" id="GIZ52200.1"/>
    </source>
</evidence>
<dbReference type="Gene3D" id="3.40.50.150">
    <property type="entry name" value="Vaccinia Virus protein VP39"/>
    <property type="match status" value="1"/>
</dbReference>
<evidence type="ECO:0000256" key="7">
    <source>
        <dbReference type="ARBA" id="ARBA00022694"/>
    </source>
</evidence>
<protein>
    <recommendedName>
        <fullName evidence="3">tRNA (guanine(46)-N(7))-methyltransferase</fullName>
        <ecNumber evidence="3">2.1.1.33</ecNumber>
    </recommendedName>
</protein>
<evidence type="ECO:0000256" key="2">
    <source>
        <dbReference type="ARBA" id="ARBA00003015"/>
    </source>
</evidence>
<dbReference type="EC" id="2.1.1.33" evidence="3"/>
<dbReference type="Proteomes" id="UP000887222">
    <property type="component" value="Unassembled WGS sequence"/>
</dbReference>
<dbReference type="InterPro" id="IPR003358">
    <property type="entry name" value="tRNA_(Gua-N-7)_MeTrfase_Trmb"/>
</dbReference>
<evidence type="ECO:0000256" key="3">
    <source>
        <dbReference type="ARBA" id="ARBA00011977"/>
    </source>
</evidence>
<gene>
    <name evidence="8" type="ORF">NCCP691_22140</name>
</gene>
<reference evidence="8 9" key="1">
    <citation type="journal article" date="2022" name="Int. J. Syst. Evol. Microbiol.">
        <title>Noviherbaspirillum aridicola sp. nov., isolated from an arid soil in Pakistan.</title>
        <authorList>
            <person name="Khan I.U."/>
            <person name="Saqib M."/>
            <person name="Amin A."/>
            <person name="Hussain F."/>
            <person name="Li L."/>
            <person name="Liu Y.H."/>
            <person name="Fang B.Z."/>
            <person name="Ahmed I."/>
            <person name="Li W.J."/>
        </authorList>
    </citation>
    <scope>NUCLEOTIDE SEQUENCE [LARGE SCALE GENOMIC DNA]</scope>
    <source>
        <strain evidence="8 9">NCCP-691</strain>
    </source>
</reference>
<accession>A0ABQ4Q4T4</accession>
<keyword evidence="5" id="KW-0808">Transferase</keyword>
<dbReference type="Pfam" id="PF02390">
    <property type="entry name" value="Methyltransf_4"/>
    <property type="match status" value="1"/>
</dbReference>
<sequence length="222" mass="25222">MYANSRTVDSAQAAPHDKLEALVDKHMRTPFRKPVMPYNELAFGEAMQAWRKAGQPPLILDSGCGVGLSTMNLAARYPDHFVIGVDQSAHRLARNTAWQGEPPPNHLCVRAELADFWRLLHRERVVLAQHFLLYPNPWPKVGQLQRRWHGHPVFPVLPALGGAFECRSNWRIYIEECALALHCLGVAGVRVDRIHPDAPLTPFERKYHDSGHELWRCATEFG</sequence>
<comment type="function">
    <text evidence="2">Catalyzes the formation of N(7)-methylguanine at position 46 (m7G46) in tRNA.</text>
</comment>
<proteinExistence type="predicted"/>
<keyword evidence="4" id="KW-0489">Methyltransferase</keyword>
<evidence type="ECO:0000313" key="9">
    <source>
        <dbReference type="Proteomes" id="UP000887222"/>
    </source>
</evidence>
<organism evidence="8 9">
    <name type="scientific">Noviherbaspirillum aridicola</name>
    <dbReference type="NCBI Taxonomy" id="2849687"/>
    <lineage>
        <taxon>Bacteria</taxon>
        <taxon>Pseudomonadati</taxon>
        <taxon>Pseudomonadota</taxon>
        <taxon>Betaproteobacteria</taxon>
        <taxon>Burkholderiales</taxon>
        <taxon>Oxalobacteraceae</taxon>
        <taxon>Noviherbaspirillum</taxon>
    </lineage>
</organism>
<comment type="catalytic activity">
    <reaction evidence="1">
        <text>guanosine(46) in tRNA + S-adenosyl-L-methionine = N(7)-methylguanosine(46) in tRNA + S-adenosyl-L-homocysteine</text>
        <dbReference type="Rhea" id="RHEA:42708"/>
        <dbReference type="Rhea" id="RHEA-COMP:10188"/>
        <dbReference type="Rhea" id="RHEA-COMP:10189"/>
        <dbReference type="ChEBI" id="CHEBI:57856"/>
        <dbReference type="ChEBI" id="CHEBI:59789"/>
        <dbReference type="ChEBI" id="CHEBI:74269"/>
        <dbReference type="ChEBI" id="CHEBI:74480"/>
        <dbReference type="EC" id="2.1.1.33"/>
    </reaction>
</comment>
<keyword evidence="7" id="KW-0819">tRNA processing</keyword>
<evidence type="ECO:0000256" key="4">
    <source>
        <dbReference type="ARBA" id="ARBA00022603"/>
    </source>
</evidence>
<evidence type="ECO:0000256" key="1">
    <source>
        <dbReference type="ARBA" id="ARBA00000142"/>
    </source>
</evidence>
<keyword evidence="9" id="KW-1185">Reference proteome</keyword>
<dbReference type="RefSeq" id="WP_220808364.1">
    <property type="nucleotide sequence ID" value="NZ_BPMK01000009.1"/>
</dbReference>
<dbReference type="SUPFAM" id="SSF53335">
    <property type="entry name" value="S-adenosyl-L-methionine-dependent methyltransferases"/>
    <property type="match status" value="1"/>
</dbReference>
<dbReference type="EMBL" id="BPMK01000009">
    <property type="protein sequence ID" value="GIZ52200.1"/>
    <property type="molecule type" value="Genomic_DNA"/>
</dbReference>
<name>A0ABQ4Q4T4_9BURK</name>
<evidence type="ECO:0000256" key="5">
    <source>
        <dbReference type="ARBA" id="ARBA00022679"/>
    </source>
</evidence>
<dbReference type="InterPro" id="IPR029063">
    <property type="entry name" value="SAM-dependent_MTases_sf"/>
</dbReference>
<dbReference type="PROSITE" id="PS51625">
    <property type="entry name" value="SAM_MT_TRMB"/>
    <property type="match status" value="1"/>
</dbReference>
<evidence type="ECO:0000256" key="6">
    <source>
        <dbReference type="ARBA" id="ARBA00022691"/>
    </source>
</evidence>
<keyword evidence="6" id="KW-0949">S-adenosyl-L-methionine</keyword>